<dbReference type="Proteomes" id="UP000078576">
    <property type="component" value="Unassembled WGS sequence"/>
</dbReference>
<reference evidence="3" key="1">
    <citation type="submission" date="2014-12" db="EMBL/GenBank/DDBJ databases">
        <title>Genome Sequence of Valsa Canker Pathogens Uncovers a Specific Adaption of Colonization on Woody Bark.</title>
        <authorList>
            <person name="Yin Z."/>
            <person name="Liu H."/>
            <person name="Gao X."/>
            <person name="Li Z."/>
            <person name="Song N."/>
            <person name="Ke X."/>
            <person name="Dai Q."/>
            <person name="Wu Y."/>
            <person name="Sun Y."/>
            <person name="Xu J.-R."/>
            <person name="Kang Z.K."/>
            <person name="Wang L."/>
            <person name="Huang L."/>
        </authorList>
    </citation>
    <scope>NUCLEOTIDE SEQUENCE [LARGE SCALE GENOMIC DNA]</scope>
    <source>
        <strain evidence="3">SXYL134</strain>
    </source>
</reference>
<sequence>MTSHPALLMTSRAETSLDPLDGLPQQEVDELKRLGVDAAAPGTALGVVERQARGPLAAGGLAGELLEAVLALCAHVARHGQDEVGHEAHDGVLGGVDGTRDVQAPRVEDVQRALGEIDPHALAKADDGRVVDVHGVQNPISPVDLEVPEDDLGDLDGPVEGAGRGPFDLADGFRLDGVDVREVPLLRGPVHLYFLHACHVLVWVEVPDQICDTLVKEDGSIVYSERGTGSLEFFQDNIASMEAQVVLDQPLFAEFLDIFAKILGVFFRSYWHLVSRALYVTLSHEHVVEINLQLAIWPREELVRILHEMLVRRETVTHENRQRVFVPSPGSATLLSEIRDSIRETPGQNGIETTNVNSQLECRGCNDAHKLSFKHLDLDPPTILCCIPTPISHNTVNAVPTAQPLQLVLYSPDKLLTLFPHPAESNNPHAPKDKLTKKSRTLVHGIPPATRWVPRVLKWRIPAQELLPTRRRPVKINKVNVINAKDRAEVFLRIRHSRRATHEPDLPVPHSSAYPPEPPHYEGDVRAHQAVVVVQLVNDDVLQVLEERPPPLFLRQDGDVQHVRVGEDDAGPIADCVALLPGRVAVEGLHEGVL</sequence>
<gene>
    <name evidence="2" type="ORF">VP1G_10853</name>
</gene>
<name>A0A194UYV4_CYTMA</name>
<feature type="region of interest" description="Disordered" evidence="1">
    <location>
        <begin position="1"/>
        <end position="22"/>
    </location>
</feature>
<evidence type="ECO:0000256" key="1">
    <source>
        <dbReference type="SAM" id="MobiDB-lite"/>
    </source>
</evidence>
<dbReference type="AlphaFoldDB" id="A0A194UYV4"/>
<evidence type="ECO:0000313" key="2">
    <source>
        <dbReference type="EMBL" id="KUI56882.1"/>
    </source>
</evidence>
<organism evidence="2 3">
    <name type="scientific">Cytospora mali</name>
    <name type="common">Apple Valsa canker fungus</name>
    <name type="synonym">Valsa mali</name>
    <dbReference type="NCBI Taxonomy" id="578113"/>
    <lineage>
        <taxon>Eukaryota</taxon>
        <taxon>Fungi</taxon>
        <taxon>Dikarya</taxon>
        <taxon>Ascomycota</taxon>
        <taxon>Pezizomycotina</taxon>
        <taxon>Sordariomycetes</taxon>
        <taxon>Sordariomycetidae</taxon>
        <taxon>Diaporthales</taxon>
        <taxon>Cytosporaceae</taxon>
        <taxon>Cytospora</taxon>
    </lineage>
</organism>
<accession>A0A194UYV4</accession>
<dbReference type="EMBL" id="KN714693">
    <property type="protein sequence ID" value="KUI56882.1"/>
    <property type="molecule type" value="Genomic_DNA"/>
</dbReference>
<protein>
    <submittedName>
        <fullName evidence="2">Uncharacterized protein</fullName>
    </submittedName>
</protein>
<evidence type="ECO:0000313" key="3">
    <source>
        <dbReference type="Proteomes" id="UP000078576"/>
    </source>
</evidence>
<keyword evidence="3" id="KW-1185">Reference proteome</keyword>
<proteinExistence type="predicted"/>